<dbReference type="InterPro" id="IPR000524">
    <property type="entry name" value="Tscrpt_reg_HTH_GntR"/>
</dbReference>
<dbReference type="Gene3D" id="1.20.120.530">
    <property type="entry name" value="GntR ligand-binding domain-like"/>
    <property type="match status" value="1"/>
</dbReference>
<feature type="domain" description="HTH gntR-type" evidence="4">
    <location>
        <begin position="14"/>
        <end position="81"/>
    </location>
</feature>
<evidence type="ECO:0000256" key="3">
    <source>
        <dbReference type="ARBA" id="ARBA00023163"/>
    </source>
</evidence>
<dbReference type="PANTHER" id="PTHR43537:SF41">
    <property type="entry name" value="TRANSCRIPTIONAL REGULATORY PROTEIN"/>
    <property type="match status" value="1"/>
</dbReference>
<dbReference type="InterPro" id="IPR036388">
    <property type="entry name" value="WH-like_DNA-bd_sf"/>
</dbReference>
<dbReference type="RefSeq" id="WP_254292091.1">
    <property type="nucleotide sequence ID" value="NZ_JAMLDX010000003.1"/>
</dbReference>
<name>A0A9X2HHE0_9SPHN</name>
<dbReference type="Pfam" id="PF07729">
    <property type="entry name" value="FCD"/>
    <property type="match status" value="1"/>
</dbReference>
<keyword evidence="3" id="KW-0804">Transcription</keyword>
<dbReference type="PROSITE" id="PS50949">
    <property type="entry name" value="HTH_GNTR"/>
    <property type="match status" value="1"/>
</dbReference>
<dbReference type="SMART" id="SM00345">
    <property type="entry name" value="HTH_GNTR"/>
    <property type="match status" value="1"/>
</dbReference>
<dbReference type="InterPro" id="IPR011711">
    <property type="entry name" value="GntR_C"/>
</dbReference>
<dbReference type="InterPro" id="IPR008920">
    <property type="entry name" value="TF_FadR/GntR_C"/>
</dbReference>
<proteinExistence type="predicted"/>
<sequence>MRTAQSRSHRIQRQSIPESLCDSLRERILSGEFQEGDALVQDAIADDYGVSRMPVREALRQLEAMGLVAMRTHKGAIVTTVPTEEVEELFELRALLEGELLGRAILRMTDQDIEAARALLVDLETSYEQQDMAAWGRLNWAFHRRLYLPAQRAQTLAILQGINLQTERYIRVHLVITNGLDTAQQEHRELLRLCALREADRAVAFLREHVLSAGRALVAGLRRHRADRSDQPVAD</sequence>
<evidence type="ECO:0000313" key="6">
    <source>
        <dbReference type="Proteomes" id="UP001139451"/>
    </source>
</evidence>
<evidence type="ECO:0000256" key="2">
    <source>
        <dbReference type="ARBA" id="ARBA00023125"/>
    </source>
</evidence>
<dbReference type="Gene3D" id="1.10.10.10">
    <property type="entry name" value="Winged helix-like DNA-binding domain superfamily/Winged helix DNA-binding domain"/>
    <property type="match status" value="1"/>
</dbReference>
<evidence type="ECO:0000256" key="1">
    <source>
        <dbReference type="ARBA" id="ARBA00023015"/>
    </source>
</evidence>
<dbReference type="PANTHER" id="PTHR43537">
    <property type="entry name" value="TRANSCRIPTIONAL REGULATOR, GNTR FAMILY"/>
    <property type="match status" value="1"/>
</dbReference>
<comment type="caution">
    <text evidence="5">The sequence shown here is derived from an EMBL/GenBank/DDBJ whole genome shotgun (WGS) entry which is preliminary data.</text>
</comment>
<reference evidence="5" key="1">
    <citation type="submission" date="2022-05" db="EMBL/GenBank/DDBJ databases">
        <title>Sphingomonas sp. strain MG17 Genome sequencing and assembly.</title>
        <authorList>
            <person name="Kim I."/>
        </authorList>
    </citation>
    <scope>NUCLEOTIDE SEQUENCE</scope>
    <source>
        <strain evidence="5">MG17</strain>
    </source>
</reference>
<dbReference type="PRINTS" id="PR00035">
    <property type="entry name" value="HTHGNTR"/>
</dbReference>
<organism evidence="5 6">
    <name type="scientific">Sphingomonas tagetis</name>
    <dbReference type="NCBI Taxonomy" id="2949092"/>
    <lineage>
        <taxon>Bacteria</taxon>
        <taxon>Pseudomonadati</taxon>
        <taxon>Pseudomonadota</taxon>
        <taxon>Alphaproteobacteria</taxon>
        <taxon>Sphingomonadales</taxon>
        <taxon>Sphingomonadaceae</taxon>
        <taxon>Sphingomonas</taxon>
    </lineage>
</organism>
<dbReference type="Proteomes" id="UP001139451">
    <property type="component" value="Unassembled WGS sequence"/>
</dbReference>
<dbReference type="GO" id="GO:0003677">
    <property type="term" value="F:DNA binding"/>
    <property type="evidence" value="ECO:0007669"/>
    <property type="project" value="UniProtKB-KW"/>
</dbReference>
<dbReference type="AlphaFoldDB" id="A0A9X2HHE0"/>
<keyword evidence="6" id="KW-1185">Reference proteome</keyword>
<dbReference type="EMBL" id="JAMLDX010000003">
    <property type="protein sequence ID" value="MCP3729977.1"/>
    <property type="molecule type" value="Genomic_DNA"/>
</dbReference>
<gene>
    <name evidence="5" type="ORF">M9978_06000</name>
</gene>
<dbReference type="SUPFAM" id="SSF48008">
    <property type="entry name" value="GntR ligand-binding domain-like"/>
    <property type="match status" value="1"/>
</dbReference>
<dbReference type="Pfam" id="PF00392">
    <property type="entry name" value="GntR"/>
    <property type="match status" value="1"/>
</dbReference>
<dbReference type="CDD" id="cd07377">
    <property type="entry name" value="WHTH_GntR"/>
    <property type="match status" value="1"/>
</dbReference>
<evidence type="ECO:0000259" key="4">
    <source>
        <dbReference type="PROSITE" id="PS50949"/>
    </source>
</evidence>
<accession>A0A9X2HHE0</accession>
<dbReference type="GO" id="GO:0003700">
    <property type="term" value="F:DNA-binding transcription factor activity"/>
    <property type="evidence" value="ECO:0007669"/>
    <property type="project" value="InterPro"/>
</dbReference>
<keyword evidence="1" id="KW-0805">Transcription regulation</keyword>
<keyword evidence="2" id="KW-0238">DNA-binding</keyword>
<protein>
    <submittedName>
        <fullName evidence="5">GntR family transcriptional regulator</fullName>
    </submittedName>
</protein>
<dbReference type="SUPFAM" id="SSF46785">
    <property type="entry name" value="Winged helix' DNA-binding domain"/>
    <property type="match status" value="1"/>
</dbReference>
<dbReference type="InterPro" id="IPR036390">
    <property type="entry name" value="WH_DNA-bd_sf"/>
</dbReference>
<evidence type="ECO:0000313" key="5">
    <source>
        <dbReference type="EMBL" id="MCP3729977.1"/>
    </source>
</evidence>
<dbReference type="SMART" id="SM00895">
    <property type="entry name" value="FCD"/>
    <property type="match status" value="1"/>
</dbReference>